<feature type="compositionally biased region" description="Basic and acidic residues" evidence="5">
    <location>
        <begin position="190"/>
        <end position="205"/>
    </location>
</feature>
<feature type="region of interest" description="Disordered" evidence="5">
    <location>
        <begin position="52"/>
        <end position="75"/>
    </location>
</feature>
<evidence type="ECO:0000313" key="7">
    <source>
        <dbReference type="EMBL" id="CAD5111800.1"/>
    </source>
</evidence>
<dbReference type="InterPro" id="IPR009071">
    <property type="entry name" value="HMG_box_dom"/>
</dbReference>
<evidence type="ECO:0000259" key="6">
    <source>
        <dbReference type="PROSITE" id="PS50118"/>
    </source>
</evidence>
<dbReference type="GO" id="GO:0005634">
    <property type="term" value="C:nucleus"/>
    <property type="evidence" value="ECO:0007669"/>
    <property type="project" value="UniProtKB-SubCell"/>
</dbReference>
<gene>
    <name evidence="7" type="ORF">DGYR_LOCUS1032</name>
</gene>
<keyword evidence="8" id="KW-1185">Reference proteome</keyword>
<keyword evidence="2 4" id="KW-0238">DNA-binding</keyword>
<evidence type="ECO:0000256" key="5">
    <source>
        <dbReference type="SAM" id="MobiDB-lite"/>
    </source>
</evidence>
<evidence type="ECO:0000256" key="2">
    <source>
        <dbReference type="ARBA" id="ARBA00023125"/>
    </source>
</evidence>
<dbReference type="PANTHER" id="PTHR10270">
    <property type="entry name" value="SOX TRANSCRIPTION FACTOR"/>
    <property type="match status" value="1"/>
</dbReference>
<dbReference type="AlphaFoldDB" id="A0A7I8V918"/>
<feature type="domain" description="HMG box" evidence="6">
    <location>
        <begin position="79"/>
        <end position="147"/>
    </location>
</feature>
<dbReference type="GO" id="GO:0001228">
    <property type="term" value="F:DNA-binding transcription activator activity, RNA polymerase II-specific"/>
    <property type="evidence" value="ECO:0007669"/>
    <property type="project" value="TreeGrafter"/>
</dbReference>
<feature type="region of interest" description="Disordered" evidence="5">
    <location>
        <begin position="139"/>
        <end position="225"/>
    </location>
</feature>
<evidence type="ECO:0000313" key="8">
    <source>
        <dbReference type="Proteomes" id="UP000549394"/>
    </source>
</evidence>
<evidence type="ECO:0000256" key="3">
    <source>
        <dbReference type="ARBA" id="ARBA00023242"/>
    </source>
</evidence>
<proteinExistence type="predicted"/>
<dbReference type="GO" id="GO:0030154">
    <property type="term" value="P:cell differentiation"/>
    <property type="evidence" value="ECO:0007669"/>
    <property type="project" value="TreeGrafter"/>
</dbReference>
<feature type="compositionally biased region" description="Basic residues" evidence="5">
    <location>
        <begin position="149"/>
        <end position="163"/>
    </location>
</feature>
<dbReference type="FunFam" id="1.10.30.10:FF:000002">
    <property type="entry name" value="transcription factor Sox-2"/>
    <property type="match status" value="1"/>
</dbReference>
<dbReference type="GO" id="GO:0000978">
    <property type="term" value="F:RNA polymerase II cis-regulatory region sequence-specific DNA binding"/>
    <property type="evidence" value="ECO:0007669"/>
    <property type="project" value="TreeGrafter"/>
</dbReference>
<dbReference type="InterPro" id="IPR036910">
    <property type="entry name" value="HMG_box_dom_sf"/>
</dbReference>
<dbReference type="Gene3D" id="1.10.30.10">
    <property type="entry name" value="High mobility group box domain"/>
    <property type="match status" value="1"/>
</dbReference>
<dbReference type="EMBL" id="CAJFCJ010000002">
    <property type="protein sequence ID" value="CAD5111800.1"/>
    <property type="molecule type" value="Genomic_DNA"/>
</dbReference>
<feature type="DNA-binding region" description="HMG box" evidence="4">
    <location>
        <begin position="79"/>
        <end position="147"/>
    </location>
</feature>
<organism evidence="7 8">
    <name type="scientific">Dimorphilus gyrociliatus</name>
    <dbReference type="NCBI Taxonomy" id="2664684"/>
    <lineage>
        <taxon>Eukaryota</taxon>
        <taxon>Metazoa</taxon>
        <taxon>Spiralia</taxon>
        <taxon>Lophotrochozoa</taxon>
        <taxon>Annelida</taxon>
        <taxon>Polychaeta</taxon>
        <taxon>Polychaeta incertae sedis</taxon>
        <taxon>Dinophilidae</taxon>
        <taxon>Dimorphilus</taxon>
    </lineage>
</organism>
<name>A0A7I8V918_9ANNE</name>
<sequence length="365" mass="41525">MIESRVNAQSNMNARIDCSQLNSAAQASNQGHCPRLTNSLFGENSLEALLGEKEESRVQTSWSDSGRTSKSYESKDARIKRPMNPFMVWAKTERKNMASRNPDIHNAELSKLLGQKWKSMTQDEKKPYMDEAERLRVQLMQRHPDYKYRPKRRKQGKRRSKSKKATDSKVKAPTTLVTPESTPNTSPSFNRHEQSIARHSTELKKMLSSTPTSFLTPEPSPIKHNDESFQYRPNGTIFPTCGSFNEQLGSYAGFTNQNMDINNNLDYGTSPQYNAIMNEIQELGEMYGSSDSSSPRNSQTSPISSIHSYIKQEGPSGSLRPSINYHQEQFEHYPVKNEPRYVLDLQSPPPEALKFETYANDSCSY</sequence>
<dbReference type="InterPro" id="IPR050140">
    <property type="entry name" value="SRY-related_HMG-box_TF-like"/>
</dbReference>
<dbReference type="CDD" id="cd22004">
    <property type="entry name" value="HMG-box_SOX"/>
    <property type="match status" value="1"/>
</dbReference>
<comment type="caution">
    <text evidence="7">The sequence shown here is derived from an EMBL/GenBank/DDBJ whole genome shotgun (WGS) entry which is preliminary data.</text>
</comment>
<keyword evidence="3 4" id="KW-0539">Nucleus</keyword>
<reference evidence="7 8" key="1">
    <citation type="submission" date="2020-08" db="EMBL/GenBank/DDBJ databases">
        <authorList>
            <person name="Hejnol A."/>
        </authorList>
    </citation>
    <scope>NUCLEOTIDE SEQUENCE [LARGE SCALE GENOMIC DNA]</scope>
</reference>
<accession>A0A7I8V918</accession>
<dbReference type="PROSITE" id="PS50118">
    <property type="entry name" value="HMG_BOX_2"/>
    <property type="match status" value="1"/>
</dbReference>
<dbReference type="SMART" id="SM00398">
    <property type="entry name" value="HMG"/>
    <property type="match status" value="1"/>
</dbReference>
<evidence type="ECO:0000256" key="4">
    <source>
        <dbReference type="PROSITE-ProRule" id="PRU00267"/>
    </source>
</evidence>
<dbReference type="Pfam" id="PF00505">
    <property type="entry name" value="HMG_box"/>
    <property type="match status" value="1"/>
</dbReference>
<dbReference type="SUPFAM" id="SSF47095">
    <property type="entry name" value="HMG-box"/>
    <property type="match status" value="1"/>
</dbReference>
<dbReference type="Proteomes" id="UP000549394">
    <property type="component" value="Unassembled WGS sequence"/>
</dbReference>
<feature type="compositionally biased region" description="Polar residues" evidence="5">
    <location>
        <begin position="175"/>
        <end position="189"/>
    </location>
</feature>
<feature type="compositionally biased region" description="Polar residues" evidence="5">
    <location>
        <begin position="58"/>
        <end position="69"/>
    </location>
</feature>
<feature type="compositionally biased region" description="Basic and acidic residues" evidence="5">
    <location>
        <begin position="139"/>
        <end position="148"/>
    </location>
</feature>
<protein>
    <submittedName>
        <fullName evidence="7">DgyrCDS1074</fullName>
    </submittedName>
</protein>
<dbReference type="PANTHER" id="PTHR10270:SF317">
    <property type="entry name" value="TRANSCRIPTION FACTOR SOX-15-RELATED"/>
    <property type="match status" value="1"/>
</dbReference>
<comment type="subcellular location">
    <subcellularLocation>
        <location evidence="1">Nucleus</location>
    </subcellularLocation>
</comment>
<dbReference type="OrthoDB" id="6247875at2759"/>
<evidence type="ECO:0000256" key="1">
    <source>
        <dbReference type="ARBA" id="ARBA00004123"/>
    </source>
</evidence>